<dbReference type="AlphaFoldDB" id="A0A8J6EZ18"/>
<evidence type="ECO:0000313" key="3">
    <source>
        <dbReference type="Proteomes" id="UP000770717"/>
    </source>
</evidence>
<name>A0A8J6EZ18_ELECQ</name>
<keyword evidence="3" id="KW-1185">Reference proteome</keyword>
<feature type="region of interest" description="Disordered" evidence="1">
    <location>
        <begin position="66"/>
        <end position="93"/>
    </location>
</feature>
<reference evidence="2" key="1">
    <citation type="thesis" date="2020" institute="ProQuest LLC" country="789 East Eisenhower Parkway, Ann Arbor, MI, USA">
        <title>Comparative Genomics and Chromosome Evolution.</title>
        <authorList>
            <person name="Mudd A.B."/>
        </authorList>
    </citation>
    <scope>NUCLEOTIDE SEQUENCE</scope>
    <source>
        <strain evidence="2">HN-11 Male</strain>
        <tissue evidence="2">Kidney and liver</tissue>
    </source>
</reference>
<proteinExistence type="predicted"/>
<dbReference type="OrthoDB" id="10627121at2759"/>
<feature type="compositionally biased region" description="Basic and acidic residues" evidence="1">
    <location>
        <begin position="139"/>
        <end position="162"/>
    </location>
</feature>
<feature type="region of interest" description="Disordered" evidence="1">
    <location>
        <begin position="119"/>
        <end position="171"/>
    </location>
</feature>
<dbReference type="EMBL" id="WNTK01000010">
    <property type="protein sequence ID" value="KAG9477435.1"/>
    <property type="molecule type" value="Genomic_DNA"/>
</dbReference>
<organism evidence="2 3">
    <name type="scientific">Eleutherodactylus coqui</name>
    <name type="common">Puerto Rican coqui</name>
    <dbReference type="NCBI Taxonomy" id="57060"/>
    <lineage>
        <taxon>Eukaryota</taxon>
        <taxon>Metazoa</taxon>
        <taxon>Chordata</taxon>
        <taxon>Craniata</taxon>
        <taxon>Vertebrata</taxon>
        <taxon>Euteleostomi</taxon>
        <taxon>Amphibia</taxon>
        <taxon>Batrachia</taxon>
        <taxon>Anura</taxon>
        <taxon>Neobatrachia</taxon>
        <taxon>Hyloidea</taxon>
        <taxon>Eleutherodactylidae</taxon>
        <taxon>Eleutherodactylinae</taxon>
        <taxon>Eleutherodactylus</taxon>
        <taxon>Eleutherodactylus</taxon>
    </lineage>
</organism>
<feature type="compositionally biased region" description="Polar residues" evidence="1">
    <location>
        <begin position="73"/>
        <end position="93"/>
    </location>
</feature>
<feature type="compositionally biased region" description="Basic residues" evidence="1">
    <location>
        <begin position="125"/>
        <end position="138"/>
    </location>
</feature>
<feature type="region of interest" description="Disordered" evidence="1">
    <location>
        <begin position="1"/>
        <end position="45"/>
    </location>
</feature>
<comment type="caution">
    <text evidence="2">The sequence shown here is derived from an EMBL/GenBank/DDBJ whole genome shotgun (WGS) entry which is preliminary data.</text>
</comment>
<evidence type="ECO:0000256" key="1">
    <source>
        <dbReference type="SAM" id="MobiDB-lite"/>
    </source>
</evidence>
<dbReference type="Proteomes" id="UP000770717">
    <property type="component" value="Unassembled WGS sequence"/>
</dbReference>
<evidence type="ECO:0000313" key="2">
    <source>
        <dbReference type="EMBL" id="KAG9477435.1"/>
    </source>
</evidence>
<accession>A0A8J6EZ18</accession>
<sequence length="189" mass="21684">MWNARQGMASGQPEYAPPPYGMVVSTPAHGQPQPEPPSYSESAYGQNYSAHSSYSHLPHAPIGQGYNVPAESNIGSRYSRPSTNTSLNGGRNMQTNHEFYESQDSHRHHGIIGRILHGHHDSHEHHGHHDPREHHGHHDPHEHHRHHDSEQHGHHEHHGDHERHHHDHHRHHGLLGLFRHHSHHNSHED</sequence>
<protein>
    <submittedName>
        <fullName evidence="2">Uncharacterized protein</fullName>
    </submittedName>
</protein>
<gene>
    <name evidence="2" type="ORF">GDO78_002696</name>
</gene>